<dbReference type="EMBL" id="JAAECA010000250">
    <property type="protein sequence ID" value="NDL81584.1"/>
    <property type="molecule type" value="Genomic_DNA"/>
</dbReference>
<sequence>MIIFFFPFNMEENDSFLKNEVEYQNKKNIKCFGVRASDKTPLHFLKPCDKLYIVAHGNTSVIGTGSRTGPTLTPVELAHLLLKRRLPKSFIDIRVLSCHSGIHSKTPAFAQRLKEAMLGYGYSNLIVTGYLGEIDISRDWRLQNSISLEFFPIIKKGIIPVDMCLNESQKMFCDSDLKFALSCFKKKF</sequence>
<dbReference type="RefSeq" id="WP_024217767.1">
    <property type="nucleotide sequence ID" value="NZ_BGBH01000022.1"/>
</dbReference>
<comment type="caution">
    <text evidence="1">The sequence shown here is derived from an EMBL/GenBank/DDBJ whole genome shotgun (WGS) entry which is preliminary data.</text>
</comment>
<organism evidence="1">
    <name type="scientific">Escherichia coli</name>
    <dbReference type="NCBI Taxonomy" id="562"/>
    <lineage>
        <taxon>Bacteria</taxon>
        <taxon>Pseudomonadati</taxon>
        <taxon>Pseudomonadota</taxon>
        <taxon>Gammaproteobacteria</taxon>
        <taxon>Enterobacterales</taxon>
        <taxon>Enterobacteriaceae</taxon>
        <taxon>Escherichia</taxon>
    </lineage>
</organism>
<reference evidence="1" key="1">
    <citation type="submission" date="2020-01" db="EMBL/GenBank/DDBJ databases">
        <title>Draft Genome Sequences of Shiga Toxin-Producing Escherichia coli from Food and Clinical samples.</title>
        <authorList>
            <person name="Alotaibi K."/>
            <person name="Han J."/>
            <person name="Kim M."/>
            <person name="Khan A."/>
        </authorList>
    </citation>
    <scope>NUCLEOTIDE SEQUENCE</scope>
    <source>
        <strain evidence="1">EC872416</strain>
    </source>
</reference>
<gene>
    <name evidence="1" type="ORF">GXK51_23820</name>
</gene>
<accession>A0A6D0XWG3</accession>
<protein>
    <submittedName>
        <fullName evidence="1">Uncharacterized protein</fullName>
    </submittedName>
</protein>
<proteinExistence type="predicted"/>
<name>A0A6D0XWG3_ECOLX</name>
<dbReference type="AlphaFoldDB" id="A0A6D0XWG3"/>
<evidence type="ECO:0000313" key="1">
    <source>
        <dbReference type="EMBL" id="NDL81584.1"/>
    </source>
</evidence>